<accession>A0A8S5NFQ2</accession>
<reference evidence="1" key="1">
    <citation type="journal article" date="2021" name="Proc. Natl. Acad. Sci. U.S.A.">
        <title>A Catalog of Tens of Thousands of Viruses from Human Metagenomes Reveals Hidden Associations with Chronic Diseases.</title>
        <authorList>
            <person name="Tisza M.J."/>
            <person name="Buck C.B."/>
        </authorList>
    </citation>
    <scope>NUCLEOTIDE SEQUENCE</scope>
    <source>
        <strain evidence="1">CtB9N2</strain>
    </source>
</reference>
<sequence>MDAVKFVKEYLRMCTKVDECEDCPVYKTDFCTVPAKERSQESAEEIVELVEKWSAAHSRKTRQSVFLEQYPEAKIDKNGCLWVCPVGVSAAYRDANGGCAITNRFCPDCRREFWSQEVE</sequence>
<protein>
    <submittedName>
        <fullName evidence="1">NUDIX domain protein</fullName>
    </submittedName>
</protein>
<organism evidence="1">
    <name type="scientific">Siphoviridae sp. ctB9N2</name>
    <dbReference type="NCBI Taxonomy" id="2826188"/>
    <lineage>
        <taxon>Viruses</taxon>
        <taxon>Duplodnaviria</taxon>
        <taxon>Heunggongvirae</taxon>
        <taxon>Uroviricota</taxon>
        <taxon>Caudoviricetes</taxon>
    </lineage>
</organism>
<name>A0A8S5NFQ2_9CAUD</name>
<evidence type="ECO:0000313" key="1">
    <source>
        <dbReference type="EMBL" id="DAD93526.1"/>
    </source>
</evidence>
<proteinExistence type="predicted"/>
<dbReference type="EMBL" id="BK015161">
    <property type="protein sequence ID" value="DAD93526.1"/>
    <property type="molecule type" value="Genomic_DNA"/>
</dbReference>